<keyword evidence="4 6" id="KW-1133">Transmembrane helix</keyword>
<dbReference type="PANTHER" id="PTHR43385:SF1">
    <property type="entry name" value="RIBOFLAVIN TRANSPORTER RIBJ"/>
    <property type="match status" value="1"/>
</dbReference>
<keyword evidence="3 6" id="KW-0812">Transmembrane</keyword>
<keyword evidence="2" id="KW-0813">Transport</keyword>
<reference evidence="8 9" key="2">
    <citation type="submission" date="2016-08" db="EMBL/GenBank/DDBJ databases">
        <title>Pervasive Adenine N6-methylation of Active Genes in Fungi.</title>
        <authorList>
            <consortium name="DOE Joint Genome Institute"/>
            <person name="Mondo S.J."/>
            <person name="Dannebaum R.O."/>
            <person name="Kuo R.C."/>
            <person name="Labutti K."/>
            <person name="Haridas S."/>
            <person name="Kuo A."/>
            <person name="Salamov A."/>
            <person name="Ahrendt S.R."/>
            <person name="Lipzen A."/>
            <person name="Sullivan W."/>
            <person name="Andreopoulos W.B."/>
            <person name="Clum A."/>
            <person name="Lindquist E."/>
            <person name="Daum C."/>
            <person name="Ramamoorthy G.K."/>
            <person name="Gryganskyi A."/>
            <person name="Culley D."/>
            <person name="Magnuson J.K."/>
            <person name="James T.Y."/>
            <person name="O'Malley M.A."/>
            <person name="Stajich J.E."/>
            <person name="Spatafora J.W."/>
            <person name="Visel A."/>
            <person name="Grigoriev I.V."/>
        </authorList>
    </citation>
    <scope>NUCLEOTIDE SEQUENCE [LARGE SCALE GENOMIC DNA]</scope>
    <source>
        <strain evidence="9">finn</strain>
    </source>
</reference>
<dbReference type="InterPro" id="IPR052983">
    <property type="entry name" value="MFS_Riboflavin_Transporter"/>
</dbReference>
<dbReference type="AlphaFoldDB" id="A0A1Y1UXH2"/>
<sequence length="218" mass="23576">MSSSSENQNKTTDSNDMTVSQALKSKEFWLIWFVWAFMGASGISMISLSKSYSIEIGRKGVLLLTVFNLANGICRIFIGLLTDIIGARITGVMGYSFTAIGYLCLPHISNILLTCLCIIGIGIGFGTIFTVTGPLASDIFGIKHFGVIYGLIFTAYGIIGGVIGPPVSGMILEKTNNNYTIVFTYLGIMAVIGTILTLFIKEKEKKRKSILPTTTNNS</sequence>
<dbReference type="Proteomes" id="UP000193719">
    <property type="component" value="Unassembled WGS sequence"/>
</dbReference>
<keyword evidence="9" id="KW-1185">Reference proteome</keyword>
<dbReference type="InterPro" id="IPR036259">
    <property type="entry name" value="MFS_trans_sf"/>
</dbReference>
<protein>
    <recommendedName>
        <fullName evidence="7">Major facilitator superfamily (MFS) profile domain-containing protein</fullName>
    </recommendedName>
</protein>
<dbReference type="OrthoDB" id="2213137at2759"/>
<feature type="transmembrane region" description="Helical" evidence="6">
    <location>
        <begin position="179"/>
        <end position="200"/>
    </location>
</feature>
<dbReference type="GO" id="GO:0016020">
    <property type="term" value="C:membrane"/>
    <property type="evidence" value="ECO:0007669"/>
    <property type="project" value="UniProtKB-SubCell"/>
</dbReference>
<evidence type="ECO:0000313" key="8">
    <source>
        <dbReference type="EMBL" id="ORX42397.1"/>
    </source>
</evidence>
<accession>A0A1Y1UXH2</accession>
<reference evidence="8 9" key="1">
    <citation type="submission" date="2016-08" db="EMBL/GenBank/DDBJ databases">
        <title>Genomes of anaerobic fungi encode conserved fungal cellulosomes for biomass hydrolysis.</title>
        <authorList>
            <consortium name="DOE Joint Genome Institute"/>
            <person name="Haitjema C.H."/>
            <person name="Gilmore S.P."/>
            <person name="Henske J.K."/>
            <person name="Solomon K.V."/>
            <person name="De Groot R."/>
            <person name="Kuo A."/>
            <person name="Mondo S.J."/>
            <person name="Salamov A.A."/>
            <person name="Labutti K."/>
            <person name="Zhao Z."/>
            <person name="Chiniquy J."/>
            <person name="Barry K."/>
            <person name="Brewer H.M."/>
            <person name="Purvine S.O."/>
            <person name="Wright A.T."/>
            <person name="Boxma B."/>
            <person name="Van Alen T."/>
            <person name="Hackstein J.H."/>
            <person name="Baker S.E."/>
            <person name="Grigoriev I.V."/>
            <person name="O'Malley M.A."/>
        </authorList>
    </citation>
    <scope>NUCLEOTIDE SEQUENCE [LARGE SCALE GENOMIC DNA]</scope>
    <source>
        <strain evidence="9">finn</strain>
    </source>
</reference>
<comment type="caution">
    <text evidence="8">The sequence shown here is derived from an EMBL/GenBank/DDBJ whole genome shotgun (WGS) entry which is preliminary data.</text>
</comment>
<dbReference type="Pfam" id="PF07690">
    <property type="entry name" value="MFS_1"/>
    <property type="match status" value="1"/>
</dbReference>
<feature type="transmembrane region" description="Helical" evidence="6">
    <location>
        <begin position="85"/>
        <end position="105"/>
    </location>
</feature>
<dbReference type="PROSITE" id="PS50850">
    <property type="entry name" value="MFS"/>
    <property type="match status" value="1"/>
</dbReference>
<keyword evidence="5 6" id="KW-0472">Membrane</keyword>
<dbReference type="SUPFAM" id="SSF103473">
    <property type="entry name" value="MFS general substrate transporter"/>
    <property type="match status" value="1"/>
</dbReference>
<gene>
    <name evidence="8" type="ORF">BCR36DRAFT_587217</name>
</gene>
<name>A0A1Y1UXH2_9FUNG</name>
<proteinExistence type="predicted"/>
<dbReference type="EMBL" id="MCFH01000065">
    <property type="protein sequence ID" value="ORX42397.1"/>
    <property type="molecule type" value="Genomic_DNA"/>
</dbReference>
<evidence type="ECO:0000259" key="7">
    <source>
        <dbReference type="PROSITE" id="PS50850"/>
    </source>
</evidence>
<feature type="transmembrane region" description="Helical" evidence="6">
    <location>
        <begin position="111"/>
        <end position="135"/>
    </location>
</feature>
<comment type="subcellular location">
    <subcellularLocation>
        <location evidence="1">Membrane</location>
        <topology evidence="1">Multi-pass membrane protein</topology>
    </subcellularLocation>
</comment>
<organism evidence="8 9">
    <name type="scientific">Piromyces finnis</name>
    <dbReference type="NCBI Taxonomy" id="1754191"/>
    <lineage>
        <taxon>Eukaryota</taxon>
        <taxon>Fungi</taxon>
        <taxon>Fungi incertae sedis</taxon>
        <taxon>Chytridiomycota</taxon>
        <taxon>Chytridiomycota incertae sedis</taxon>
        <taxon>Neocallimastigomycetes</taxon>
        <taxon>Neocallimastigales</taxon>
        <taxon>Neocallimastigaceae</taxon>
        <taxon>Piromyces</taxon>
    </lineage>
</organism>
<feature type="transmembrane region" description="Helical" evidence="6">
    <location>
        <begin position="60"/>
        <end position="78"/>
    </location>
</feature>
<evidence type="ECO:0000256" key="6">
    <source>
        <dbReference type="SAM" id="Phobius"/>
    </source>
</evidence>
<dbReference type="PANTHER" id="PTHR43385">
    <property type="entry name" value="RIBOFLAVIN TRANSPORTER RIBJ"/>
    <property type="match status" value="1"/>
</dbReference>
<evidence type="ECO:0000256" key="2">
    <source>
        <dbReference type="ARBA" id="ARBA00022448"/>
    </source>
</evidence>
<evidence type="ECO:0000313" key="9">
    <source>
        <dbReference type="Proteomes" id="UP000193719"/>
    </source>
</evidence>
<dbReference type="Gene3D" id="1.20.1250.20">
    <property type="entry name" value="MFS general substrate transporter like domains"/>
    <property type="match status" value="1"/>
</dbReference>
<evidence type="ECO:0000256" key="3">
    <source>
        <dbReference type="ARBA" id="ARBA00022692"/>
    </source>
</evidence>
<dbReference type="InterPro" id="IPR020846">
    <property type="entry name" value="MFS_dom"/>
</dbReference>
<evidence type="ECO:0000256" key="1">
    <source>
        <dbReference type="ARBA" id="ARBA00004141"/>
    </source>
</evidence>
<feature type="domain" description="Major facilitator superfamily (MFS) profile" evidence="7">
    <location>
        <begin position="1"/>
        <end position="218"/>
    </location>
</feature>
<evidence type="ECO:0000256" key="5">
    <source>
        <dbReference type="ARBA" id="ARBA00023136"/>
    </source>
</evidence>
<feature type="transmembrane region" description="Helical" evidence="6">
    <location>
        <begin position="147"/>
        <end position="167"/>
    </location>
</feature>
<feature type="transmembrane region" description="Helical" evidence="6">
    <location>
        <begin position="28"/>
        <end position="48"/>
    </location>
</feature>
<evidence type="ECO:0000256" key="4">
    <source>
        <dbReference type="ARBA" id="ARBA00022989"/>
    </source>
</evidence>
<dbReference type="GO" id="GO:0022857">
    <property type="term" value="F:transmembrane transporter activity"/>
    <property type="evidence" value="ECO:0007669"/>
    <property type="project" value="InterPro"/>
</dbReference>
<dbReference type="InterPro" id="IPR011701">
    <property type="entry name" value="MFS"/>
</dbReference>